<reference evidence="1" key="1">
    <citation type="submission" date="2020-10" db="EMBL/GenBank/DDBJ databases">
        <authorList>
            <person name="Gilroy R."/>
        </authorList>
    </citation>
    <scope>NUCLEOTIDE SEQUENCE</scope>
    <source>
        <strain evidence="1">13766</strain>
    </source>
</reference>
<dbReference type="Proteomes" id="UP000824140">
    <property type="component" value="Unassembled WGS sequence"/>
</dbReference>
<dbReference type="EMBL" id="DVJN01000090">
    <property type="protein sequence ID" value="HIS92250.1"/>
    <property type="molecule type" value="Genomic_DNA"/>
</dbReference>
<accession>A0A9D1G0I2</accession>
<proteinExistence type="predicted"/>
<organism evidence="1 2">
    <name type="scientific">Candidatus Alectryocaccomicrobium excrementavium</name>
    <dbReference type="NCBI Taxonomy" id="2840668"/>
    <lineage>
        <taxon>Bacteria</taxon>
        <taxon>Bacillati</taxon>
        <taxon>Bacillota</taxon>
        <taxon>Clostridia</taxon>
        <taxon>Candidatus Alectryocaccomicrobium</taxon>
    </lineage>
</organism>
<sequence length="116" mass="13179">MNIVRTNRNEADFYRLLGPYFGSRRIEKETRDRFYDDPGKTWYVTSGGVASVLGGSIRNFWAEDNARAKALLAAMLEDGAVTGGIVPRLHEDAFAEMGFSTAPHRKNFLEVYYEKH</sequence>
<reference evidence="1" key="2">
    <citation type="journal article" date="2021" name="PeerJ">
        <title>Extensive microbial diversity within the chicken gut microbiome revealed by metagenomics and culture.</title>
        <authorList>
            <person name="Gilroy R."/>
            <person name="Ravi A."/>
            <person name="Getino M."/>
            <person name="Pursley I."/>
            <person name="Horton D.L."/>
            <person name="Alikhan N.F."/>
            <person name="Baker D."/>
            <person name="Gharbi K."/>
            <person name="Hall N."/>
            <person name="Watson M."/>
            <person name="Adriaenssens E.M."/>
            <person name="Foster-Nyarko E."/>
            <person name="Jarju S."/>
            <person name="Secka A."/>
            <person name="Antonio M."/>
            <person name="Oren A."/>
            <person name="Chaudhuri R.R."/>
            <person name="La Ragione R."/>
            <person name="Hildebrand F."/>
            <person name="Pallen M.J."/>
        </authorList>
    </citation>
    <scope>NUCLEOTIDE SEQUENCE</scope>
    <source>
        <strain evidence="1">13766</strain>
    </source>
</reference>
<protein>
    <submittedName>
        <fullName evidence="1">Uncharacterized protein</fullName>
    </submittedName>
</protein>
<evidence type="ECO:0000313" key="1">
    <source>
        <dbReference type="EMBL" id="HIS92250.1"/>
    </source>
</evidence>
<gene>
    <name evidence="1" type="ORF">IAA84_04455</name>
</gene>
<comment type="caution">
    <text evidence="1">The sequence shown here is derived from an EMBL/GenBank/DDBJ whole genome shotgun (WGS) entry which is preliminary data.</text>
</comment>
<dbReference type="AlphaFoldDB" id="A0A9D1G0I2"/>
<name>A0A9D1G0I2_9FIRM</name>
<evidence type="ECO:0000313" key="2">
    <source>
        <dbReference type="Proteomes" id="UP000824140"/>
    </source>
</evidence>